<dbReference type="GO" id="GO:0046872">
    <property type="term" value="F:metal ion binding"/>
    <property type="evidence" value="ECO:0007669"/>
    <property type="project" value="InterPro"/>
</dbReference>
<dbReference type="Proteomes" id="UP000618382">
    <property type="component" value="Unassembled WGS sequence"/>
</dbReference>
<sequence>MSAAADRYDDAFLTAAQVTRDLLRLPQLAPAWGEPSALPGLSVGALACHLGNQVVRAAQLLPQQDDLPVLGSADEHYRRAAWVTAPPDDAVNDRSRDEDEASAGHAALLDRVDDADRTVRAQLADGTARDVVPVPWQGWSLRRDDFLLTRMLEVVVHADDLVASLDVPAPTLPDAVLDPVVALLVRLSVARHGQSALVATLTRRERARDVYAF</sequence>
<organism evidence="4 5">
    <name type="scientific">Cellulomonas oligotrophica</name>
    <dbReference type="NCBI Taxonomy" id="931536"/>
    <lineage>
        <taxon>Bacteria</taxon>
        <taxon>Bacillati</taxon>
        <taxon>Actinomycetota</taxon>
        <taxon>Actinomycetes</taxon>
        <taxon>Micrococcales</taxon>
        <taxon>Cellulomonadaceae</taxon>
        <taxon>Cellulomonas</taxon>
    </lineage>
</organism>
<dbReference type="Pfam" id="PF11716">
    <property type="entry name" value="MDMPI_N"/>
    <property type="match status" value="1"/>
</dbReference>
<dbReference type="InterPro" id="IPR024344">
    <property type="entry name" value="MDMPI_metal-binding"/>
</dbReference>
<dbReference type="SUPFAM" id="SSF109854">
    <property type="entry name" value="DinB/YfiT-like putative metalloenzymes"/>
    <property type="match status" value="1"/>
</dbReference>
<comment type="caution">
    <text evidence="4">The sequence shown here is derived from an EMBL/GenBank/DDBJ whole genome shotgun (WGS) entry which is preliminary data.</text>
</comment>
<dbReference type="Gene3D" id="1.20.120.450">
    <property type="entry name" value="dinb family like domain"/>
    <property type="match status" value="1"/>
</dbReference>
<evidence type="ECO:0000259" key="2">
    <source>
        <dbReference type="Pfam" id="PF11716"/>
    </source>
</evidence>
<accession>A0A7Y9FFA0</accession>
<proteinExistence type="predicted"/>
<dbReference type="AlphaFoldDB" id="A0A7Y9FFA0"/>
<evidence type="ECO:0000313" key="3">
    <source>
        <dbReference type="EMBL" id="GIG34400.1"/>
    </source>
</evidence>
<evidence type="ECO:0000256" key="1">
    <source>
        <dbReference type="SAM" id="MobiDB-lite"/>
    </source>
</evidence>
<dbReference type="InterPro" id="IPR034660">
    <property type="entry name" value="DinB/YfiT-like"/>
</dbReference>
<evidence type="ECO:0000313" key="6">
    <source>
        <dbReference type="Proteomes" id="UP000618382"/>
    </source>
</evidence>
<evidence type="ECO:0000313" key="4">
    <source>
        <dbReference type="EMBL" id="NYD86274.1"/>
    </source>
</evidence>
<gene>
    <name evidence="4" type="ORF">BKA21_001823</name>
    <name evidence="3" type="ORF">Col01nite_35590</name>
</gene>
<dbReference type="RefSeq" id="WP_140457934.1">
    <property type="nucleotide sequence ID" value="NZ_BAABFI010000001.1"/>
</dbReference>
<feature type="domain" description="Mycothiol-dependent maleylpyruvate isomerase metal-binding" evidence="2">
    <location>
        <begin position="16"/>
        <end position="161"/>
    </location>
</feature>
<feature type="region of interest" description="Disordered" evidence="1">
    <location>
        <begin position="87"/>
        <end position="107"/>
    </location>
</feature>
<protein>
    <recommendedName>
        <fullName evidence="2">Mycothiol-dependent maleylpyruvate isomerase metal-binding domain-containing protein</fullName>
    </recommendedName>
</protein>
<name>A0A7Y9FFA0_9CELL</name>
<reference evidence="4 5" key="1">
    <citation type="submission" date="2020-07" db="EMBL/GenBank/DDBJ databases">
        <title>Sequencing the genomes of 1000 actinobacteria strains.</title>
        <authorList>
            <person name="Klenk H.-P."/>
        </authorList>
    </citation>
    <scope>NUCLEOTIDE SEQUENCE [LARGE SCALE GENOMIC DNA]</scope>
    <source>
        <strain evidence="4 5">DSM 24482</strain>
    </source>
</reference>
<dbReference type="Proteomes" id="UP000577956">
    <property type="component" value="Unassembled WGS sequence"/>
</dbReference>
<reference evidence="3 6" key="2">
    <citation type="submission" date="2021-01" db="EMBL/GenBank/DDBJ databases">
        <title>Whole genome shotgun sequence of Cellulomonas oligotrophica NBRC 109435.</title>
        <authorList>
            <person name="Komaki H."/>
            <person name="Tamura T."/>
        </authorList>
    </citation>
    <scope>NUCLEOTIDE SEQUENCE [LARGE SCALE GENOMIC DNA]</scope>
    <source>
        <strain evidence="3 6">NBRC 109435</strain>
    </source>
</reference>
<keyword evidence="6" id="KW-1185">Reference proteome</keyword>
<dbReference type="EMBL" id="JACCBK010000001">
    <property type="protein sequence ID" value="NYD86274.1"/>
    <property type="molecule type" value="Genomic_DNA"/>
</dbReference>
<dbReference type="EMBL" id="BONN01000017">
    <property type="protein sequence ID" value="GIG34400.1"/>
    <property type="molecule type" value="Genomic_DNA"/>
</dbReference>
<evidence type="ECO:0000313" key="5">
    <source>
        <dbReference type="Proteomes" id="UP000577956"/>
    </source>
</evidence>